<proteinExistence type="predicted"/>
<dbReference type="SUPFAM" id="SSF50630">
    <property type="entry name" value="Acid proteases"/>
    <property type="match status" value="1"/>
</dbReference>
<keyword evidence="1" id="KW-1133">Transmembrane helix</keyword>
<gene>
    <name evidence="3" type="ORF">FOL47_010361</name>
</gene>
<dbReference type="InterPro" id="IPR021109">
    <property type="entry name" value="Peptidase_aspartic_dom_sf"/>
</dbReference>
<name>A0A7J6N1H9_PERCH</name>
<reference evidence="3 4" key="1">
    <citation type="submission" date="2020-04" db="EMBL/GenBank/DDBJ databases">
        <title>Perkinsus chesapeaki whole genome sequence.</title>
        <authorList>
            <person name="Bogema D.R."/>
        </authorList>
    </citation>
    <scope>NUCLEOTIDE SEQUENCE [LARGE SCALE GENOMIC DNA]</scope>
    <source>
        <strain evidence="3">ATCC PRA-425</strain>
    </source>
</reference>
<dbReference type="EMBL" id="JAAPAO010000008">
    <property type="protein sequence ID" value="KAF4677768.1"/>
    <property type="molecule type" value="Genomic_DNA"/>
</dbReference>
<evidence type="ECO:0000313" key="3">
    <source>
        <dbReference type="EMBL" id="KAF4677768.1"/>
    </source>
</evidence>
<protein>
    <recommendedName>
        <fullName evidence="2">Peptidase A1 domain-containing protein</fullName>
    </recommendedName>
</protein>
<feature type="domain" description="Peptidase A1" evidence="2">
    <location>
        <begin position="28"/>
        <end position="365"/>
    </location>
</feature>
<dbReference type="Pfam" id="PF00026">
    <property type="entry name" value="Asp"/>
    <property type="match status" value="1"/>
</dbReference>
<accession>A0A7J6N1H9</accession>
<evidence type="ECO:0000313" key="4">
    <source>
        <dbReference type="Proteomes" id="UP000591131"/>
    </source>
</evidence>
<feature type="transmembrane region" description="Helical" evidence="1">
    <location>
        <begin position="6"/>
        <end position="33"/>
    </location>
</feature>
<sequence>MILSKTILPIILPSIAGLSITLPFIDGAVTFVIDGNQRTSFRIDTGSARFFAFYGPEYEKQKGAGSCAKIKACYFCTVANPCDDIFQREQWHVAFGDFTAYTYVRHTVSATVGGILIPDIEMGLAISASHGFDNDPFSAGLLGLLKGRTGIPETFLDQLLSRNLISSHSYWVHTTGNIQSFAGSITLGGIPKAEMKASRVVHMSRDLVYFSRTISIPLWPVRLISQKGHLLTRQWMTLTGRQQDGPLPAILDTGCKGIFMSDPDFNEFFRVAKKHLFDIPGSSDYYIKEGDLHNLPTLVYQIGESPNQMDIRIKPKHYVRYCGKDGYCLLLVTSTNKTDQYDLGEPLFYAYDVGFQFSGKHPAVYFRRNDAEYATLGEFDST</sequence>
<comment type="caution">
    <text evidence="3">The sequence shown here is derived from an EMBL/GenBank/DDBJ whole genome shotgun (WGS) entry which is preliminary data.</text>
</comment>
<evidence type="ECO:0000259" key="2">
    <source>
        <dbReference type="PROSITE" id="PS51767"/>
    </source>
</evidence>
<dbReference type="Proteomes" id="UP000591131">
    <property type="component" value="Unassembled WGS sequence"/>
</dbReference>
<dbReference type="InterPro" id="IPR033121">
    <property type="entry name" value="PEPTIDASE_A1"/>
</dbReference>
<keyword evidence="1" id="KW-0472">Membrane</keyword>
<keyword evidence="1" id="KW-0812">Transmembrane</keyword>
<dbReference type="PROSITE" id="PS51767">
    <property type="entry name" value="PEPTIDASE_A1"/>
    <property type="match status" value="1"/>
</dbReference>
<dbReference type="AlphaFoldDB" id="A0A7J6N1H9"/>
<organism evidence="3 4">
    <name type="scientific">Perkinsus chesapeaki</name>
    <name type="common">Clam parasite</name>
    <name type="synonym">Perkinsus andrewsi</name>
    <dbReference type="NCBI Taxonomy" id="330153"/>
    <lineage>
        <taxon>Eukaryota</taxon>
        <taxon>Sar</taxon>
        <taxon>Alveolata</taxon>
        <taxon>Perkinsozoa</taxon>
        <taxon>Perkinsea</taxon>
        <taxon>Perkinsida</taxon>
        <taxon>Perkinsidae</taxon>
        <taxon>Perkinsus</taxon>
    </lineage>
</organism>
<dbReference type="OrthoDB" id="28208at2759"/>
<keyword evidence="4" id="KW-1185">Reference proteome</keyword>
<evidence type="ECO:0000256" key="1">
    <source>
        <dbReference type="SAM" id="Phobius"/>
    </source>
</evidence>
<dbReference type="Gene3D" id="2.40.70.10">
    <property type="entry name" value="Acid Proteases"/>
    <property type="match status" value="2"/>
</dbReference>